<dbReference type="EMBL" id="AP026867">
    <property type="protein sequence ID" value="BDS12458.1"/>
    <property type="molecule type" value="Genomic_DNA"/>
</dbReference>
<dbReference type="EC" id="3.4.17.19" evidence="1"/>
<evidence type="ECO:0000313" key="4">
    <source>
        <dbReference type="EMBL" id="BDS12458.1"/>
    </source>
</evidence>
<accession>A0A915YG33</accession>
<protein>
    <recommendedName>
        <fullName evidence="1">Metal-dependent carboxypeptidase</fullName>
        <ecNumber evidence="1">3.4.17.19</ecNumber>
    </recommendedName>
</protein>
<reference evidence="4" key="1">
    <citation type="submission" date="2022-09" db="EMBL/GenBank/DDBJ databases">
        <title>Aureispira anguillicida sp. nov., isolated from Leptocephalus of Japanese eel Anguilla japonica.</title>
        <authorList>
            <person name="Yuasa K."/>
            <person name="Mekata T."/>
            <person name="Ikunari K."/>
        </authorList>
    </citation>
    <scope>NUCLEOTIDE SEQUENCE</scope>
    <source>
        <strain evidence="4">EL160426</strain>
    </source>
</reference>
<dbReference type="GO" id="GO:0046872">
    <property type="term" value="F:metal ion binding"/>
    <property type="evidence" value="ECO:0007669"/>
    <property type="project" value="UniProtKB-KW"/>
</dbReference>
<organism evidence="4 5">
    <name type="scientific">Aureispira anguillae</name>
    <dbReference type="NCBI Taxonomy" id="2864201"/>
    <lineage>
        <taxon>Bacteria</taxon>
        <taxon>Pseudomonadati</taxon>
        <taxon>Bacteroidota</taxon>
        <taxon>Saprospiria</taxon>
        <taxon>Saprospirales</taxon>
        <taxon>Saprospiraceae</taxon>
        <taxon>Aureispira</taxon>
    </lineage>
</organism>
<dbReference type="InterPro" id="IPR001333">
    <property type="entry name" value="Peptidase_M32_Taq"/>
</dbReference>
<comment type="function">
    <text evidence="1">Broad specificity carboxypetidase that releases amino acids sequentially from the C-terminus, including neutral, aromatic, polar and basic residues.</text>
</comment>
<dbReference type="PROSITE" id="PS52034">
    <property type="entry name" value="PEPTIDASE_M32"/>
    <property type="match status" value="1"/>
</dbReference>
<evidence type="ECO:0000313" key="5">
    <source>
        <dbReference type="Proteomes" id="UP001060919"/>
    </source>
</evidence>
<sequence length="510" mass="59383">MSLLKEQYNQYVSHLQKIQDINSTLALLHWDNEVHASAKGAQLRGQQIATLSATVHEWAINEELGDLLKTLYDNRHELSENEAKNVELSLVLYNTERKLPTEFVMAFSKAKTNAFHAWIKARKAKDYALFKPELQVIVDLLKQKAEFIGYQDHPYNALINEFEKGATVAQLDVLFGDVRKQLVAFAKEIREKGTPSKKNFLHRHYDKKKQWDFGLELLKQMGYDFEAGRQDISEHPFTTAFSANDVRITTSIKEDNPIEMIGGCLHEGGHALYEMGLQLKYYGLPLGMPTSIGIHESQSRLWENQVGMSWFYWQANFSRMQDFFPTALGDITLKQFYKAINQIEPNYLRTIADEIHYHLHILIRYEIEKGLLDGSYDVETLEEVWNQKYKEFLDLDVPHATYGILQDVHWAEGLFGYFPTYSLGSFYAAQFYAKAKKDMPELEQEIAKGNMQSLLDWLRHHIHQHGQKYTSEELCHRITGEGLNLKYFMDYARQKYAEIYDLKAEFFNQV</sequence>
<dbReference type="Gene3D" id="1.10.1370.30">
    <property type="match status" value="1"/>
</dbReference>
<name>A0A915YG33_9BACT</name>
<proteinExistence type="inferred from homology"/>
<comment type="catalytic activity">
    <reaction evidence="1">
        <text>Release of a C-terminal amino acid with broad specificity, except for -Pro.</text>
        <dbReference type="EC" id="3.4.17.19"/>
    </reaction>
</comment>
<dbReference type="GO" id="GO:0004181">
    <property type="term" value="F:metallocarboxypeptidase activity"/>
    <property type="evidence" value="ECO:0007669"/>
    <property type="project" value="UniProtKB-UniRule"/>
</dbReference>
<keyword evidence="1 4" id="KW-0121">Carboxypeptidase</keyword>
<keyword evidence="1" id="KW-0482">Metalloprotease</keyword>
<keyword evidence="1" id="KW-0378">Hydrolase</keyword>
<dbReference type="SUPFAM" id="SSF55486">
    <property type="entry name" value="Metalloproteases ('zincins'), catalytic domain"/>
    <property type="match status" value="1"/>
</dbReference>
<dbReference type="KEGG" id="aup:AsAng_0031810"/>
<dbReference type="Pfam" id="PF02074">
    <property type="entry name" value="Peptidase_M32"/>
    <property type="match status" value="1"/>
</dbReference>
<evidence type="ECO:0000256" key="3">
    <source>
        <dbReference type="PIRSR" id="PIRSR006615-2"/>
    </source>
</evidence>
<dbReference type="AlphaFoldDB" id="A0A915YG33"/>
<comment type="similarity">
    <text evidence="1">Belongs to the peptidase M32 family.</text>
</comment>
<evidence type="ECO:0000256" key="2">
    <source>
        <dbReference type="PIRSR" id="PIRSR006615-1"/>
    </source>
</evidence>
<keyword evidence="1 2" id="KW-0479">Metal-binding</keyword>
<keyword evidence="5" id="KW-1185">Reference proteome</keyword>
<keyword evidence="1" id="KW-0645">Protease</keyword>
<gene>
    <name evidence="4" type="ORF">AsAng_0031810</name>
</gene>
<dbReference type="RefSeq" id="WP_264793527.1">
    <property type="nucleotide sequence ID" value="NZ_AP026867.1"/>
</dbReference>
<dbReference type="Proteomes" id="UP001060919">
    <property type="component" value="Chromosome"/>
</dbReference>
<keyword evidence="2" id="KW-0862">Zinc</keyword>
<feature type="active site" description="Proton donor/acceptor" evidence="3">
    <location>
        <position position="267"/>
    </location>
</feature>
<evidence type="ECO:0000256" key="1">
    <source>
        <dbReference type="PIRNR" id="PIRNR006615"/>
    </source>
</evidence>
<comment type="cofactor">
    <cofactor evidence="2">
        <name>Zn(2+)</name>
        <dbReference type="ChEBI" id="CHEBI:29105"/>
    </cofactor>
    <text evidence="2">Binds 1 zinc ion per subunit.</text>
</comment>
<feature type="binding site" evidence="2">
    <location>
        <position position="266"/>
    </location>
    <ligand>
        <name>Zn(2+)</name>
        <dbReference type="ChEBI" id="CHEBI:29105"/>
        <note>catalytic</note>
    </ligand>
</feature>
<dbReference type="PANTHER" id="PTHR34217">
    <property type="entry name" value="METAL-DEPENDENT CARBOXYPEPTIDASE"/>
    <property type="match status" value="1"/>
</dbReference>
<feature type="binding site" evidence="2">
    <location>
        <position position="296"/>
    </location>
    <ligand>
        <name>Zn(2+)</name>
        <dbReference type="ChEBI" id="CHEBI:29105"/>
        <note>catalytic</note>
    </ligand>
</feature>
<dbReference type="PRINTS" id="PR00998">
    <property type="entry name" value="CRBOXYPTASET"/>
</dbReference>
<dbReference type="PANTHER" id="PTHR34217:SF1">
    <property type="entry name" value="CARBOXYPEPTIDASE 1"/>
    <property type="match status" value="1"/>
</dbReference>
<feature type="binding site" evidence="2">
    <location>
        <position position="270"/>
    </location>
    <ligand>
        <name>Zn(2+)</name>
        <dbReference type="ChEBI" id="CHEBI:29105"/>
        <note>catalytic</note>
    </ligand>
</feature>
<dbReference type="PIRSF" id="PIRSF006615">
    <property type="entry name" value="Zn_crbxpep_Taq"/>
    <property type="match status" value="1"/>
</dbReference>
<dbReference type="CDD" id="cd06460">
    <property type="entry name" value="M32_Taq"/>
    <property type="match status" value="1"/>
</dbReference>
<dbReference type="GO" id="GO:0006508">
    <property type="term" value="P:proteolysis"/>
    <property type="evidence" value="ECO:0007669"/>
    <property type="project" value="UniProtKB-UniRule"/>
</dbReference>